<gene>
    <name evidence="1" type="ORF">L2E82_11378</name>
</gene>
<protein>
    <submittedName>
        <fullName evidence="1">Uncharacterized protein</fullName>
    </submittedName>
</protein>
<dbReference type="Proteomes" id="UP001055811">
    <property type="component" value="Linkage Group LG02"/>
</dbReference>
<organism evidence="1 2">
    <name type="scientific">Cichorium intybus</name>
    <name type="common">Chicory</name>
    <dbReference type="NCBI Taxonomy" id="13427"/>
    <lineage>
        <taxon>Eukaryota</taxon>
        <taxon>Viridiplantae</taxon>
        <taxon>Streptophyta</taxon>
        <taxon>Embryophyta</taxon>
        <taxon>Tracheophyta</taxon>
        <taxon>Spermatophyta</taxon>
        <taxon>Magnoliopsida</taxon>
        <taxon>eudicotyledons</taxon>
        <taxon>Gunneridae</taxon>
        <taxon>Pentapetalae</taxon>
        <taxon>asterids</taxon>
        <taxon>campanulids</taxon>
        <taxon>Asterales</taxon>
        <taxon>Asteraceae</taxon>
        <taxon>Cichorioideae</taxon>
        <taxon>Cichorieae</taxon>
        <taxon>Cichoriinae</taxon>
        <taxon>Cichorium</taxon>
    </lineage>
</organism>
<accession>A0ACB9GD57</accession>
<evidence type="ECO:0000313" key="1">
    <source>
        <dbReference type="EMBL" id="KAI3781365.1"/>
    </source>
</evidence>
<sequence>MPLKTQIQDRYDMIKILNPPFKKKILSFHPVLVKLKCCDFPSNTRCSSSKLPHPNYQNIAFRQLNSELGSPKIKITNMAAGPMFLTESPLAGDLCALAFSTCFALSLLRVFEETAKIGVFDQNLNRKLVHITIGLAFILCWPLFSSGGQGAFMLAIVPGVNIVKMLLIGNGILKDEATVKSMSRFGDYRELLTGPLYYACTLMLCCTVYWRTSPIAIAAICNLSAGDGFADIIGRRFGKKKLPYNKDKSFAGTIAMTLAGFSASIGYMNYFSMFGFIENSLKMVAGFLVVSLASALVESHPISTTLDDNLTVPLTSVLVGTCVFS</sequence>
<reference evidence="1 2" key="2">
    <citation type="journal article" date="2022" name="Mol. Ecol. Resour.">
        <title>The genomes of chicory, endive, great burdock and yacon provide insights into Asteraceae paleo-polyploidization history and plant inulin production.</title>
        <authorList>
            <person name="Fan W."/>
            <person name="Wang S."/>
            <person name="Wang H."/>
            <person name="Wang A."/>
            <person name="Jiang F."/>
            <person name="Liu H."/>
            <person name="Zhao H."/>
            <person name="Xu D."/>
            <person name="Zhang Y."/>
        </authorList>
    </citation>
    <scope>NUCLEOTIDE SEQUENCE [LARGE SCALE GENOMIC DNA]</scope>
    <source>
        <strain evidence="2">cv. Punajuju</strain>
        <tissue evidence="1">Leaves</tissue>
    </source>
</reference>
<evidence type="ECO:0000313" key="2">
    <source>
        <dbReference type="Proteomes" id="UP001055811"/>
    </source>
</evidence>
<reference evidence="2" key="1">
    <citation type="journal article" date="2022" name="Mol. Ecol. Resour.">
        <title>The genomes of chicory, endive, great burdock and yacon provide insights into Asteraceae palaeo-polyploidization history and plant inulin production.</title>
        <authorList>
            <person name="Fan W."/>
            <person name="Wang S."/>
            <person name="Wang H."/>
            <person name="Wang A."/>
            <person name="Jiang F."/>
            <person name="Liu H."/>
            <person name="Zhao H."/>
            <person name="Xu D."/>
            <person name="Zhang Y."/>
        </authorList>
    </citation>
    <scope>NUCLEOTIDE SEQUENCE [LARGE SCALE GENOMIC DNA]</scope>
    <source>
        <strain evidence="2">cv. Punajuju</strain>
    </source>
</reference>
<name>A0ACB9GD57_CICIN</name>
<keyword evidence="2" id="KW-1185">Reference proteome</keyword>
<proteinExistence type="predicted"/>
<dbReference type="EMBL" id="CM042010">
    <property type="protein sequence ID" value="KAI3781365.1"/>
    <property type="molecule type" value="Genomic_DNA"/>
</dbReference>
<comment type="caution">
    <text evidence="1">The sequence shown here is derived from an EMBL/GenBank/DDBJ whole genome shotgun (WGS) entry which is preliminary data.</text>
</comment>